<evidence type="ECO:0000256" key="4">
    <source>
        <dbReference type="ARBA" id="ARBA00023136"/>
    </source>
</evidence>
<keyword evidence="2" id="KW-0328">Glycosyltransferase</keyword>
<dbReference type="Proteomes" id="UP000708148">
    <property type="component" value="Unassembled WGS sequence"/>
</dbReference>
<comment type="caution">
    <text evidence="7">The sequence shown here is derived from an EMBL/GenBank/DDBJ whole genome shotgun (WGS) entry which is preliminary data.</text>
</comment>
<keyword evidence="8" id="KW-1185">Reference proteome</keyword>
<dbReference type="GO" id="GO:0016757">
    <property type="term" value="F:glycosyltransferase activity"/>
    <property type="evidence" value="ECO:0007669"/>
    <property type="project" value="UniProtKB-KW"/>
</dbReference>
<comment type="subcellular location">
    <subcellularLocation>
        <location evidence="1">Membrane</location>
        <topology evidence="1">Single-pass type II membrane protein</topology>
    </subcellularLocation>
</comment>
<evidence type="ECO:0000313" key="7">
    <source>
        <dbReference type="EMBL" id="CAD7704087.1"/>
    </source>
</evidence>
<keyword evidence="4" id="KW-0472">Membrane</keyword>
<dbReference type="OrthoDB" id="191334at2759"/>
<dbReference type="InterPro" id="IPR044174">
    <property type="entry name" value="BC10-like"/>
</dbReference>
<dbReference type="PANTHER" id="PTHR31042">
    <property type="entry name" value="CORE-2/I-BRANCHING BETA-1,6-N-ACETYLGLUCOSAMINYLTRANSFERASE FAMILY PROTEIN-RELATED"/>
    <property type="match status" value="1"/>
</dbReference>
<organism evidence="7 8">
    <name type="scientific">Ostreobium quekettii</name>
    <dbReference type="NCBI Taxonomy" id="121088"/>
    <lineage>
        <taxon>Eukaryota</taxon>
        <taxon>Viridiplantae</taxon>
        <taxon>Chlorophyta</taxon>
        <taxon>core chlorophytes</taxon>
        <taxon>Ulvophyceae</taxon>
        <taxon>TCBD clade</taxon>
        <taxon>Bryopsidales</taxon>
        <taxon>Ostreobineae</taxon>
        <taxon>Ostreobiaceae</taxon>
        <taxon>Ostreobium</taxon>
    </lineage>
</organism>
<feature type="non-terminal residue" evidence="7">
    <location>
        <position position="1"/>
    </location>
</feature>
<evidence type="ECO:0000256" key="3">
    <source>
        <dbReference type="ARBA" id="ARBA00022679"/>
    </source>
</evidence>
<evidence type="ECO:0000256" key="1">
    <source>
        <dbReference type="ARBA" id="ARBA00004606"/>
    </source>
</evidence>
<keyword evidence="5" id="KW-0325">Glycoprotein</keyword>
<dbReference type="GO" id="GO:0016020">
    <property type="term" value="C:membrane"/>
    <property type="evidence" value="ECO:0007669"/>
    <property type="project" value="UniProtKB-SubCell"/>
</dbReference>
<proteinExistence type="predicted"/>
<dbReference type="AlphaFoldDB" id="A0A8S1JD71"/>
<keyword evidence="3" id="KW-0808">Transferase</keyword>
<protein>
    <submittedName>
        <fullName evidence="7">Uncharacterized protein</fullName>
    </submittedName>
</protein>
<reference evidence="7" key="1">
    <citation type="submission" date="2020-12" db="EMBL/GenBank/DDBJ databases">
        <authorList>
            <person name="Iha C."/>
        </authorList>
    </citation>
    <scope>NUCLEOTIDE SEQUENCE</scope>
</reference>
<evidence type="ECO:0000256" key="2">
    <source>
        <dbReference type="ARBA" id="ARBA00022676"/>
    </source>
</evidence>
<accession>A0A8S1JD71</accession>
<dbReference type="PANTHER" id="PTHR31042:SF8">
    <property type="entry name" value="CORE-2_I-BRANCHING BETA-1,6-N-ACETYLGLUCOSAMINYLTRANSFERASE FAMILY PROTEIN"/>
    <property type="match status" value="1"/>
</dbReference>
<dbReference type="InterPro" id="IPR003406">
    <property type="entry name" value="Glyco_trans_14"/>
</dbReference>
<feature type="region of interest" description="Disordered" evidence="6">
    <location>
        <begin position="77"/>
        <end position="111"/>
    </location>
</feature>
<evidence type="ECO:0000313" key="8">
    <source>
        <dbReference type="Proteomes" id="UP000708148"/>
    </source>
</evidence>
<evidence type="ECO:0000256" key="6">
    <source>
        <dbReference type="SAM" id="MobiDB-lite"/>
    </source>
</evidence>
<gene>
    <name evidence="7" type="ORF">OSTQU699_LOCUS9444</name>
</gene>
<dbReference type="EMBL" id="CAJHUC010002626">
    <property type="protein sequence ID" value="CAD7704087.1"/>
    <property type="molecule type" value="Genomic_DNA"/>
</dbReference>
<sequence length="333" mass="38103">MVQVALIFLAQGPIHLEPIWRAFLEAASRVELKVDLEAPPAISLNELVGGELKPALDVLPREEYPAYIIQKKRKEAMHAGTHRSLQQRRRLQRRGPQGPGQVDIGKSEEDSQECWATNATVLASEVERLLSATTGGEDVAQRQKLFTLYVNAPEGHHYHEGSVFHGRKIPNPVDTEGAYAEFILVEAQLRLLEEALLDPLNAKFVMLSDSTIPVHRPEIVYLQLIHEDKSRINACQAKDTERWRLNPQRWDGKMKTDYLNISHWRKSSFWNALRRDHAELALADRHVSEQFRRYCYSMNRVLPGFTNDLKSRTCIADEHFIPTLLASYGLEQQ</sequence>
<name>A0A8S1JD71_9CHLO</name>
<dbReference type="Pfam" id="PF02485">
    <property type="entry name" value="Branch"/>
    <property type="match status" value="1"/>
</dbReference>
<evidence type="ECO:0000256" key="5">
    <source>
        <dbReference type="ARBA" id="ARBA00023180"/>
    </source>
</evidence>